<feature type="transmembrane region" description="Helical" evidence="5">
    <location>
        <begin position="252"/>
        <end position="273"/>
    </location>
</feature>
<keyword evidence="3 5" id="KW-1133">Transmembrane helix</keyword>
<feature type="transmembrane region" description="Helical" evidence="5">
    <location>
        <begin position="225"/>
        <end position="246"/>
    </location>
</feature>
<dbReference type="InterPro" id="IPR000008">
    <property type="entry name" value="C2_dom"/>
</dbReference>
<dbReference type="SUPFAM" id="SSF49562">
    <property type="entry name" value="C2 domain (Calcium/lipid-binding domain, CaLB)"/>
    <property type="match status" value="1"/>
</dbReference>
<dbReference type="GO" id="GO:0005886">
    <property type="term" value="C:plasma membrane"/>
    <property type="evidence" value="ECO:0007669"/>
    <property type="project" value="TreeGrafter"/>
</dbReference>
<dbReference type="SUPFAM" id="SSF103473">
    <property type="entry name" value="MFS general substrate transporter"/>
    <property type="match status" value="1"/>
</dbReference>
<evidence type="ECO:0000313" key="8">
    <source>
        <dbReference type="Proteomes" id="UP000309038"/>
    </source>
</evidence>
<dbReference type="PANTHER" id="PTHR23502">
    <property type="entry name" value="MAJOR FACILITATOR SUPERFAMILY"/>
    <property type="match status" value="1"/>
</dbReference>
<feature type="transmembrane region" description="Helical" evidence="5">
    <location>
        <begin position="46"/>
        <end position="65"/>
    </location>
</feature>
<evidence type="ECO:0000256" key="3">
    <source>
        <dbReference type="ARBA" id="ARBA00022989"/>
    </source>
</evidence>
<dbReference type="Gene3D" id="2.60.40.150">
    <property type="entry name" value="C2 domain"/>
    <property type="match status" value="1"/>
</dbReference>
<evidence type="ECO:0000256" key="2">
    <source>
        <dbReference type="ARBA" id="ARBA00022692"/>
    </source>
</evidence>
<evidence type="ECO:0000256" key="5">
    <source>
        <dbReference type="SAM" id="Phobius"/>
    </source>
</evidence>
<feature type="transmembrane region" description="Helical" evidence="5">
    <location>
        <begin position="156"/>
        <end position="181"/>
    </location>
</feature>
<dbReference type="AlphaFoldDB" id="A0A4S4KMR2"/>
<keyword evidence="2 5" id="KW-0812">Transmembrane</keyword>
<dbReference type="CDD" id="cd00030">
    <property type="entry name" value="C2"/>
    <property type="match status" value="1"/>
</dbReference>
<dbReference type="InterPro" id="IPR035892">
    <property type="entry name" value="C2_domain_sf"/>
</dbReference>
<dbReference type="Gene3D" id="1.20.1250.20">
    <property type="entry name" value="MFS general substrate transporter like domains"/>
    <property type="match status" value="1"/>
</dbReference>
<dbReference type="InterPro" id="IPR036259">
    <property type="entry name" value="MFS_trans_sf"/>
</dbReference>
<protein>
    <recommendedName>
        <fullName evidence="6">C2 domain-containing protein</fullName>
    </recommendedName>
</protein>
<dbReference type="EMBL" id="SGPJ01000139">
    <property type="protein sequence ID" value="THG97989.1"/>
    <property type="molecule type" value="Genomic_DNA"/>
</dbReference>
<keyword evidence="4 5" id="KW-0472">Membrane</keyword>
<dbReference type="PANTHER" id="PTHR23502:SF64">
    <property type="entry name" value="TRANSPORTER, PUTATIVE (AFU_ORTHOLOGUE AFUA_3G11760)-RELATED"/>
    <property type="match status" value="1"/>
</dbReference>
<evidence type="ECO:0000259" key="6">
    <source>
        <dbReference type="PROSITE" id="PS50004"/>
    </source>
</evidence>
<dbReference type="Pfam" id="PF07690">
    <property type="entry name" value="MFS_1"/>
    <property type="match status" value="1"/>
</dbReference>
<evidence type="ECO:0000256" key="4">
    <source>
        <dbReference type="ARBA" id="ARBA00023136"/>
    </source>
</evidence>
<feature type="transmembrane region" description="Helical" evidence="5">
    <location>
        <begin position="187"/>
        <end position="205"/>
    </location>
</feature>
<feature type="transmembrane region" description="Helical" evidence="5">
    <location>
        <begin position="111"/>
        <end position="135"/>
    </location>
</feature>
<proteinExistence type="predicted"/>
<keyword evidence="8" id="KW-1185">Reference proteome</keyword>
<evidence type="ECO:0000313" key="7">
    <source>
        <dbReference type="EMBL" id="THG97989.1"/>
    </source>
</evidence>
<gene>
    <name evidence="7" type="ORF">EW026_g4109</name>
</gene>
<name>A0A4S4KMR2_9APHY</name>
<dbReference type="GO" id="GO:0022857">
    <property type="term" value="F:transmembrane transporter activity"/>
    <property type="evidence" value="ECO:0007669"/>
    <property type="project" value="InterPro"/>
</dbReference>
<comment type="subcellular location">
    <subcellularLocation>
        <location evidence="1">Membrane</location>
        <topology evidence="1">Multi-pass membrane protein</topology>
    </subcellularLocation>
</comment>
<feature type="domain" description="C2" evidence="6">
    <location>
        <begin position="284"/>
        <end position="401"/>
    </location>
</feature>
<dbReference type="InterPro" id="IPR011701">
    <property type="entry name" value="MFS"/>
</dbReference>
<feature type="transmembrane region" description="Helical" evidence="5">
    <location>
        <begin position="15"/>
        <end position="34"/>
    </location>
</feature>
<evidence type="ECO:0000256" key="1">
    <source>
        <dbReference type="ARBA" id="ARBA00004141"/>
    </source>
</evidence>
<feature type="transmembrane region" description="Helical" evidence="5">
    <location>
        <begin position="77"/>
        <end position="99"/>
    </location>
</feature>
<organism evidence="7 8">
    <name type="scientific">Hermanssonia centrifuga</name>
    <dbReference type="NCBI Taxonomy" id="98765"/>
    <lineage>
        <taxon>Eukaryota</taxon>
        <taxon>Fungi</taxon>
        <taxon>Dikarya</taxon>
        <taxon>Basidiomycota</taxon>
        <taxon>Agaricomycotina</taxon>
        <taxon>Agaricomycetes</taxon>
        <taxon>Polyporales</taxon>
        <taxon>Meruliaceae</taxon>
        <taxon>Hermanssonia</taxon>
    </lineage>
</organism>
<sequence>MGVIGDIYKLEERGAAAGIFWGAVLIGPAFAPMIGGIMTHYYSWRVMQYGLLSFGILSFTLTYFLQPETSQPGARGVDKALAGGLVLLTDYFILVPIAFTLGAKYKISNEALIGALCIPVGVGNFIGAPLTGALSDRMVVKWRKKRGNQWVPEDRLRATTLGAAVFVPLSILLCGILTTYVDGTPGLILNCLCLFMNGLGVDFVLSPSAAYNVDILHDHSAEVTAANMAFRNGFMSICVAFILPMINHLGILVTYTIVALVAWWGFVLIWLIISSVEHSRQEVQDRAHEWAESQGLETKYVDLAVHFIGASGIPKMDVVGTADPYFVAKLDSNITFISSVQPNTLSPVWNELWKVKNVPSHANLHIEVLDKDNGNITDDYIGNINTTVAPGAKELTIEGPSLRRNRGTFWLKIDSEPSKDTKPETRAYIFDGPIRYTRHFSPTVGRLTNLDDARLYSTWKMYLRGVRLFFGDTEQPWNKNYKAAQTIFQGPASIAVRSTIQAGHRLLYARTSSNGFGIVESAKDVMTILYGGQEGTVSAHRVKPAVYTYIISIDDDSFRFSETGAAFFVDFASKHALHSNCAQAVRYSGEFHPRPEGGWEDFNDETPDDQVHWELVIDNNSGTYSPDPMMLPTLKELLEYNFPGFRIHAWDHNDPRLAASREACRAYALSKRGVQQDELQPHIHGGETVLHDVSVRSANGVPVGSPPANGIPTLT</sequence>
<accession>A0A4S4KMR2</accession>
<dbReference type="Proteomes" id="UP000309038">
    <property type="component" value="Unassembled WGS sequence"/>
</dbReference>
<dbReference type="PROSITE" id="PS50004">
    <property type="entry name" value="C2"/>
    <property type="match status" value="1"/>
</dbReference>
<reference evidence="7 8" key="1">
    <citation type="submission" date="2019-02" db="EMBL/GenBank/DDBJ databases">
        <title>Genome sequencing of the rare red list fungi Phlebia centrifuga.</title>
        <authorList>
            <person name="Buettner E."/>
            <person name="Kellner H."/>
        </authorList>
    </citation>
    <scope>NUCLEOTIDE SEQUENCE [LARGE SCALE GENOMIC DNA]</scope>
    <source>
        <strain evidence="7 8">DSM 108282</strain>
    </source>
</reference>
<dbReference type="SMART" id="SM00239">
    <property type="entry name" value="C2"/>
    <property type="match status" value="1"/>
</dbReference>
<comment type="caution">
    <text evidence="7">The sequence shown here is derived from an EMBL/GenBank/DDBJ whole genome shotgun (WGS) entry which is preliminary data.</text>
</comment>
<dbReference type="Pfam" id="PF00168">
    <property type="entry name" value="C2"/>
    <property type="match status" value="1"/>
</dbReference>